<dbReference type="EC" id="3.1.26.5" evidence="6 7"/>
<dbReference type="HAMAP" id="MF_00227">
    <property type="entry name" value="RNase_P"/>
    <property type="match status" value="1"/>
</dbReference>
<dbReference type="GO" id="GO:0001682">
    <property type="term" value="P:tRNA 5'-leader removal"/>
    <property type="evidence" value="ECO:0007669"/>
    <property type="project" value="UniProtKB-UniRule"/>
</dbReference>
<evidence type="ECO:0000313" key="8">
    <source>
        <dbReference type="EMBL" id="OZG66137.1"/>
    </source>
</evidence>
<dbReference type="EMBL" id="MWWY01000008">
    <property type="protein sequence ID" value="OZG66137.1"/>
    <property type="molecule type" value="Genomic_DNA"/>
</dbReference>
<dbReference type="InterPro" id="IPR020568">
    <property type="entry name" value="Ribosomal_Su5_D2-typ_SF"/>
</dbReference>
<comment type="similarity">
    <text evidence="6">Belongs to the RnpA family.</text>
</comment>
<keyword evidence="5 6" id="KW-0694">RNA-binding</keyword>
<evidence type="ECO:0000256" key="4">
    <source>
        <dbReference type="ARBA" id="ARBA00022801"/>
    </source>
</evidence>
<gene>
    <name evidence="6" type="primary">rnpA</name>
    <name evidence="8" type="ORF">BHAP_0457</name>
</gene>
<evidence type="ECO:0000256" key="5">
    <source>
        <dbReference type="ARBA" id="ARBA00022884"/>
    </source>
</evidence>
<accession>A0A261G3Z2</accession>
<comment type="subunit">
    <text evidence="6">Consists of a catalytic RNA component (M1 or rnpB) and a protein subunit.</text>
</comment>
<dbReference type="OrthoDB" id="196964at2"/>
<dbReference type="GO" id="GO:0042781">
    <property type="term" value="F:3'-tRNA processing endoribonuclease activity"/>
    <property type="evidence" value="ECO:0007669"/>
    <property type="project" value="TreeGrafter"/>
</dbReference>
<dbReference type="NCBIfam" id="TIGR00188">
    <property type="entry name" value="rnpA"/>
    <property type="match status" value="1"/>
</dbReference>
<keyword evidence="2 6" id="KW-0540">Nuclease</keyword>
<organism evidence="8 9">
    <name type="scientific">Bifidobacterium hapali</name>
    <dbReference type="NCBI Taxonomy" id="1630172"/>
    <lineage>
        <taxon>Bacteria</taxon>
        <taxon>Bacillati</taxon>
        <taxon>Actinomycetota</taxon>
        <taxon>Actinomycetes</taxon>
        <taxon>Bifidobacteriales</taxon>
        <taxon>Bifidobacteriaceae</taxon>
        <taxon>Bifidobacterium</taxon>
    </lineage>
</organism>
<dbReference type="GO" id="GO:0030677">
    <property type="term" value="C:ribonuclease P complex"/>
    <property type="evidence" value="ECO:0007669"/>
    <property type="project" value="TreeGrafter"/>
</dbReference>
<keyword evidence="4 6" id="KW-0378">Hydrolase</keyword>
<evidence type="ECO:0000256" key="6">
    <source>
        <dbReference type="HAMAP-Rule" id="MF_00227"/>
    </source>
</evidence>
<proteinExistence type="inferred from homology"/>
<dbReference type="RefSeq" id="WP_094729194.1">
    <property type="nucleotide sequence ID" value="NZ_MWWY01000008.1"/>
</dbReference>
<dbReference type="PANTHER" id="PTHR33992:SF1">
    <property type="entry name" value="RIBONUCLEASE P PROTEIN COMPONENT"/>
    <property type="match status" value="1"/>
</dbReference>
<evidence type="ECO:0000256" key="2">
    <source>
        <dbReference type="ARBA" id="ARBA00022722"/>
    </source>
</evidence>
<reference evidence="8 9" key="1">
    <citation type="journal article" date="2017" name="BMC Genomics">
        <title>Comparative genomic and phylogenomic analyses of the Bifidobacteriaceae family.</title>
        <authorList>
            <person name="Lugli G.A."/>
            <person name="Milani C."/>
            <person name="Turroni F."/>
            <person name="Duranti S."/>
            <person name="Mancabelli L."/>
            <person name="Mangifesta M."/>
            <person name="Ferrario C."/>
            <person name="Modesto M."/>
            <person name="Mattarelli P."/>
            <person name="Jiri K."/>
            <person name="van Sinderen D."/>
            <person name="Ventura M."/>
        </authorList>
    </citation>
    <scope>NUCLEOTIDE SEQUENCE [LARGE SCALE GENOMIC DNA]</scope>
    <source>
        <strain evidence="8 9">DSM 100202</strain>
    </source>
</reference>
<dbReference type="AlphaFoldDB" id="A0A261G3Z2"/>
<comment type="function">
    <text evidence="6">RNaseP catalyzes the removal of the 5'-leader sequence from pre-tRNA to produce the mature 5'-terminus. It can also cleave other RNA substrates such as 4.5S RNA. The protein component plays an auxiliary but essential role in vivo by binding to the 5'-leader sequence and broadening the substrate specificity of the ribozyme.</text>
</comment>
<dbReference type="GO" id="GO:0004526">
    <property type="term" value="F:ribonuclease P activity"/>
    <property type="evidence" value="ECO:0007669"/>
    <property type="project" value="UniProtKB-UniRule"/>
</dbReference>
<dbReference type="Gene3D" id="3.30.230.10">
    <property type="match status" value="1"/>
</dbReference>
<dbReference type="Proteomes" id="UP000216074">
    <property type="component" value="Unassembled WGS sequence"/>
</dbReference>
<dbReference type="InterPro" id="IPR000100">
    <property type="entry name" value="RNase_P"/>
</dbReference>
<dbReference type="InterPro" id="IPR014721">
    <property type="entry name" value="Ribsml_uS5_D2-typ_fold_subgr"/>
</dbReference>
<dbReference type="SUPFAM" id="SSF54211">
    <property type="entry name" value="Ribosomal protein S5 domain 2-like"/>
    <property type="match status" value="1"/>
</dbReference>
<protein>
    <recommendedName>
        <fullName evidence="6 7">Ribonuclease P protein component</fullName>
        <shortName evidence="6">RNase P protein</shortName>
        <shortName evidence="6">RNaseP protein</shortName>
        <ecNumber evidence="6 7">3.1.26.5</ecNumber>
    </recommendedName>
    <alternativeName>
        <fullName evidence="6">Protein C5</fullName>
    </alternativeName>
</protein>
<evidence type="ECO:0000256" key="7">
    <source>
        <dbReference type="NCBIfam" id="TIGR00188"/>
    </source>
</evidence>
<keyword evidence="9" id="KW-1185">Reference proteome</keyword>
<evidence type="ECO:0000313" key="9">
    <source>
        <dbReference type="Proteomes" id="UP000216074"/>
    </source>
</evidence>
<comment type="caution">
    <text evidence="8">The sequence shown here is derived from an EMBL/GenBank/DDBJ whole genome shotgun (WGS) entry which is preliminary data.</text>
</comment>
<name>A0A261G3Z2_9BIFI</name>
<dbReference type="PANTHER" id="PTHR33992">
    <property type="entry name" value="RIBONUCLEASE P PROTEIN COMPONENT"/>
    <property type="match status" value="1"/>
</dbReference>
<keyword evidence="1 6" id="KW-0819">tRNA processing</keyword>
<dbReference type="GO" id="GO:0000049">
    <property type="term" value="F:tRNA binding"/>
    <property type="evidence" value="ECO:0007669"/>
    <property type="project" value="UniProtKB-UniRule"/>
</dbReference>
<evidence type="ECO:0000256" key="1">
    <source>
        <dbReference type="ARBA" id="ARBA00022694"/>
    </source>
</evidence>
<keyword evidence="3 6" id="KW-0255">Endonuclease</keyword>
<sequence length="123" mass="13938">MERLKSHRDFVTVLKRRRTVSDKDIVVHYLVRDDSSVLGETTASSRRLGLAVSKAVGHAVTRNTVKRRFRVLARTHESLLPEQVDVVMRAKPSAAHADFQSLDQQVASLFGAVSRKTMKRDRQ</sequence>
<dbReference type="Pfam" id="PF00825">
    <property type="entry name" value="Ribonuclease_P"/>
    <property type="match status" value="1"/>
</dbReference>
<comment type="catalytic activity">
    <reaction evidence="6">
        <text>Endonucleolytic cleavage of RNA, removing 5'-extranucleotides from tRNA precursor.</text>
        <dbReference type="EC" id="3.1.26.5"/>
    </reaction>
</comment>
<evidence type="ECO:0000256" key="3">
    <source>
        <dbReference type="ARBA" id="ARBA00022759"/>
    </source>
</evidence>